<evidence type="ECO:0000313" key="3">
    <source>
        <dbReference type="EMBL" id="GIJ85144.1"/>
    </source>
</evidence>
<feature type="chain" id="PRO_5040110492" description="DUF7580 domain-containing protein" evidence="1">
    <location>
        <begin position="29"/>
        <end position="534"/>
    </location>
</feature>
<protein>
    <recommendedName>
        <fullName evidence="2">DUF7580 domain-containing protein</fullName>
    </recommendedName>
</protein>
<dbReference type="EMBL" id="BHVY01000003">
    <property type="protein sequence ID" value="GIJ85144.1"/>
    <property type="molecule type" value="Genomic_DNA"/>
</dbReference>
<evidence type="ECO:0000256" key="1">
    <source>
        <dbReference type="SAM" id="SignalP"/>
    </source>
</evidence>
<name>A0A9P3B831_9EURO</name>
<sequence length="534" mass="60684">MVTGIEATGLVLALLPLLVNQLDNYVQGLETLKSFTAKRYLRELESYRTNLGTQKVIFFNTLGLALKDTLIDDESIISTWISNPQADTWVGRVIHETLKTRLGTSFEPFMRTTQELSNLLEDLSNKLGLINRGTLLSLNSQPESLIKSSVKKFRNIFSKSIYADLLSRIHTTNTILKTLVDQSIQHHTNDNKKWRLRPPLSVQKSRRKLALSLYSAILNGACWNCPCKDLHSIHFVLDGKLSATAREPSNHTFRMTFTSKVCTTSADVKDCWHEVEAESIELSDPASKCYISPRPSLCSTIFAVNFDDEQRALLGCIADKRYRHHMYHVRSIADDLKSRSQSLEELIATSSTFPQPPLQGKYIFSRRDRLILAVNLACSVMQFHGNWLRKYWRARDIMFIKEKFDPSEHPYVVCDIASQPSMDKNQESSPLIRSEVLFPLGLILVELSLCRNLESLRTLEDADPLEAVTNLKTAARYLPVVEMESGLRYGQVVKWCLFGSDTGNTTLEDEMQEEVFQNVVARLVENVWDVSGLQ</sequence>
<evidence type="ECO:0000259" key="2">
    <source>
        <dbReference type="Pfam" id="PF24476"/>
    </source>
</evidence>
<dbReference type="PANTHER" id="PTHR35186">
    <property type="entry name" value="ANK_REP_REGION DOMAIN-CONTAINING PROTEIN"/>
    <property type="match status" value="1"/>
</dbReference>
<keyword evidence="4" id="KW-1185">Reference proteome</keyword>
<dbReference type="GeneID" id="67002612"/>
<dbReference type="InterPro" id="IPR056002">
    <property type="entry name" value="DUF7580"/>
</dbReference>
<gene>
    <name evidence="3" type="ORF">Asppvi_004000</name>
</gene>
<feature type="domain" description="DUF7580" evidence="2">
    <location>
        <begin position="205"/>
        <end position="526"/>
    </location>
</feature>
<accession>A0A9P3B831</accession>
<evidence type="ECO:0000313" key="4">
    <source>
        <dbReference type="Proteomes" id="UP001043456"/>
    </source>
</evidence>
<dbReference type="OrthoDB" id="3565018at2759"/>
<dbReference type="AlphaFoldDB" id="A0A9P3B831"/>
<organism evidence="3 4">
    <name type="scientific">Aspergillus pseudoviridinutans</name>
    <dbReference type="NCBI Taxonomy" id="1517512"/>
    <lineage>
        <taxon>Eukaryota</taxon>
        <taxon>Fungi</taxon>
        <taxon>Dikarya</taxon>
        <taxon>Ascomycota</taxon>
        <taxon>Pezizomycotina</taxon>
        <taxon>Eurotiomycetes</taxon>
        <taxon>Eurotiomycetidae</taxon>
        <taxon>Eurotiales</taxon>
        <taxon>Aspergillaceae</taxon>
        <taxon>Aspergillus</taxon>
        <taxon>Aspergillus subgen. Fumigati</taxon>
    </lineage>
</organism>
<feature type="signal peptide" evidence="1">
    <location>
        <begin position="1"/>
        <end position="28"/>
    </location>
</feature>
<reference evidence="3 4" key="1">
    <citation type="submission" date="2018-10" db="EMBL/GenBank/DDBJ databases">
        <title>Pan-genome distribution and transcriptional activeness of fungal secondary metabolism genes in Aspergillus section Fumigati.</title>
        <authorList>
            <person name="Takahashi H."/>
            <person name="Umemura M."/>
            <person name="Ninomiya A."/>
            <person name="Kusuya Y."/>
            <person name="Urayama S."/>
            <person name="Shimizu M."/>
            <person name="Watanabe A."/>
            <person name="Kamei K."/>
            <person name="Yaguchi T."/>
            <person name="Hagiwara D."/>
        </authorList>
    </citation>
    <scope>NUCLEOTIDE SEQUENCE [LARGE SCALE GENOMIC DNA]</scope>
    <source>
        <strain evidence="3 4">IFM 55266</strain>
    </source>
</reference>
<keyword evidence="1" id="KW-0732">Signal</keyword>
<proteinExistence type="predicted"/>
<dbReference type="RefSeq" id="XP_043155891.1">
    <property type="nucleotide sequence ID" value="XM_043299956.1"/>
</dbReference>
<dbReference type="Pfam" id="PF24476">
    <property type="entry name" value="DUF7580"/>
    <property type="match status" value="1"/>
</dbReference>
<dbReference type="PANTHER" id="PTHR35186:SF4">
    <property type="entry name" value="PRION-INHIBITION AND PROPAGATION HELO DOMAIN-CONTAINING PROTEIN"/>
    <property type="match status" value="1"/>
</dbReference>
<dbReference type="Proteomes" id="UP001043456">
    <property type="component" value="Unassembled WGS sequence"/>
</dbReference>
<comment type="caution">
    <text evidence="3">The sequence shown here is derived from an EMBL/GenBank/DDBJ whole genome shotgun (WGS) entry which is preliminary data.</text>
</comment>